<protein>
    <submittedName>
        <fullName evidence="1">Uncharacterized protein</fullName>
    </submittedName>
</protein>
<reference evidence="1" key="1">
    <citation type="submission" date="2014-11" db="EMBL/GenBank/DDBJ databases">
        <authorList>
            <person name="Amaro Gonzalez C."/>
        </authorList>
    </citation>
    <scope>NUCLEOTIDE SEQUENCE</scope>
</reference>
<evidence type="ECO:0000313" key="1">
    <source>
        <dbReference type="EMBL" id="JAH41251.1"/>
    </source>
</evidence>
<name>A0A0E9SIZ1_ANGAN</name>
<sequence length="10" mass="1190">MQSRLEALRS</sequence>
<accession>A0A0E9SIZ1</accession>
<proteinExistence type="predicted"/>
<dbReference type="EMBL" id="GBXM01067326">
    <property type="protein sequence ID" value="JAH41251.1"/>
    <property type="molecule type" value="Transcribed_RNA"/>
</dbReference>
<reference evidence="1" key="2">
    <citation type="journal article" date="2015" name="Fish Shellfish Immunol.">
        <title>Early steps in the European eel (Anguilla anguilla)-Vibrio vulnificus interaction in the gills: Role of the RtxA13 toxin.</title>
        <authorList>
            <person name="Callol A."/>
            <person name="Pajuelo D."/>
            <person name="Ebbesson L."/>
            <person name="Teles M."/>
            <person name="MacKenzie S."/>
            <person name="Amaro C."/>
        </authorList>
    </citation>
    <scope>NUCLEOTIDE SEQUENCE</scope>
</reference>
<organism evidence="1">
    <name type="scientific">Anguilla anguilla</name>
    <name type="common">European freshwater eel</name>
    <name type="synonym">Muraena anguilla</name>
    <dbReference type="NCBI Taxonomy" id="7936"/>
    <lineage>
        <taxon>Eukaryota</taxon>
        <taxon>Metazoa</taxon>
        <taxon>Chordata</taxon>
        <taxon>Craniata</taxon>
        <taxon>Vertebrata</taxon>
        <taxon>Euteleostomi</taxon>
        <taxon>Actinopterygii</taxon>
        <taxon>Neopterygii</taxon>
        <taxon>Teleostei</taxon>
        <taxon>Anguilliformes</taxon>
        <taxon>Anguillidae</taxon>
        <taxon>Anguilla</taxon>
    </lineage>
</organism>
<dbReference type="EMBL" id="GBXM01031119">
    <property type="protein sequence ID" value="JAH77458.1"/>
    <property type="molecule type" value="Transcribed_RNA"/>
</dbReference>